<dbReference type="NCBIfam" id="NF047838">
    <property type="entry name" value="SCO4402_fam"/>
    <property type="match status" value="1"/>
</dbReference>
<organism evidence="1 2">
    <name type="scientific">Streptosporangium lutulentum</name>
    <dbReference type="NCBI Taxonomy" id="1461250"/>
    <lineage>
        <taxon>Bacteria</taxon>
        <taxon>Bacillati</taxon>
        <taxon>Actinomycetota</taxon>
        <taxon>Actinomycetes</taxon>
        <taxon>Streptosporangiales</taxon>
        <taxon>Streptosporangiaceae</taxon>
        <taxon>Streptosporangium</taxon>
    </lineage>
</organism>
<evidence type="ECO:0000313" key="1">
    <source>
        <dbReference type="EMBL" id="MDP9842354.1"/>
    </source>
</evidence>
<gene>
    <name evidence="1" type="ORF">J2853_001565</name>
</gene>
<dbReference type="EMBL" id="JAUSQU010000001">
    <property type="protein sequence ID" value="MDP9842354.1"/>
    <property type="molecule type" value="Genomic_DNA"/>
</dbReference>
<accession>A0ABT9Q6H5</accession>
<reference evidence="1 2" key="1">
    <citation type="submission" date="2023-07" db="EMBL/GenBank/DDBJ databases">
        <title>Sequencing the genomes of 1000 actinobacteria strains.</title>
        <authorList>
            <person name="Klenk H.-P."/>
        </authorList>
    </citation>
    <scope>NUCLEOTIDE SEQUENCE [LARGE SCALE GENOMIC DNA]</scope>
    <source>
        <strain evidence="1 2">DSM 46740</strain>
    </source>
</reference>
<comment type="caution">
    <text evidence="1">The sequence shown here is derived from an EMBL/GenBank/DDBJ whole genome shotgun (WGS) entry which is preliminary data.</text>
</comment>
<dbReference type="Proteomes" id="UP001225356">
    <property type="component" value="Unassembled WGS sequence"/>
</dbReference>
<dbReference type="RefSeq" id="WP_307556266.1">
    <property type="nucleotide sequence ID" value="NZ_JAUSQU010000001.1"/>
</dbReference>
<name>A0ABT9Q6H5_9ACTN</name>
<dbReference type="Pfam" id="PF25656">
    <property type="entry name" value="DUF7945"/>
    <property type="match status" value="1"/>
</dbReference>
<protein>
    <submittedName>
        <fullName evidence="1">Uncharacterized protein</fullName>
    </submittedName>
</protein>
<dbReference type="InterPro" id="IPR057705">
    <property type="entry name" value="DUF7945"/>
</dbReference>
<evidence type="ECO:0000313" key="2">
    <source>
        <dbReference type="Proteomes" id="UP001225356"/>
    </source>
</evidence>
<proteinExistence type="predicted"/>
<sequence>MIDHGIEFPQYRLHVVPAVLALASPSWQREVWLNPDEFEDLGYVVHVLFDDFCDARAPRSWLGKSLRTDEEVSLMADLGAAYSQVQESVGATTGDRAYVESPGWPAVLAAAARLAQVLVTNDLTALSKLHDAGHRWPPSTRSTMPESS</sequence>
<keyword evidence="2" id="KW-1185">Reference proteome</keyword>